<proteinExistence type="inferred from homology"/>
<keyword evidence="17" id="KW-1185">Reference proteome</keyword>
<dbReference type="GO" id="GO:0000978">
    <property type="term" value="F:RNA polymerase II cis-regulatory region sequence-specific DNA binding"/>
    <property type="evidence" value="ECO:0007669"/>
    <property type="project" value="TreeGrafter"/>
</dbReference>
<dbReference type="FunFam" id="3.30.160.60:FF:000133">
    <property type="entry name" value="Zinc finger protein 347"/>
    <property type="match status" value="1"/>
</dbReference>
<comment type="similarity">
    <text evidence="3">Belongs to the krueppel C2H2-type zinc-finger protein family.</text>
</comment>
<dbReference type="InterPro" id="IPR050752">
    <property type="entry name" value="C2H2-ZF_domain"/>
</dbReference>
<dbReference type="InterPro" id="IPR036236">
    <property type="entry name" value="Znf_C2H2_sf"/>
</dbReference>
<dbReference type="Bgee" id="ENSCHIG00000022343">
    <property type="expression patterns" value="Expressed in uterus and 15 other cell types or tissues"/>
</dbReference>
<feature type="domain" description="C2H2-type" evidence="14">
    <location>
        <begin position="430"/>
        <end position="457"/>
    </location>
</feature>
<dbReference type="FunFam" id="3.30.160.60:FF:000352">
    <property type="entry name" value="zinc finger protein 3 homolog"/>
    <property type="match status" value="1"/>
</dbReference>
<feature type="domain" description="C2H2-type" evidence="14">
    <location>
        <begin position="626"/>
        <end position="653"/>
    </location>
</feature>
<dbReference type="SUPFAM" id="SSF57667">
    <property type="entry name" value="beta-beta-alpha zinc fingers"/>
    <property type="match status" value="7"/>
</dbReference>
<keyword evidence="9" id="KW-0238">DNA-binding</keyword>
<dbReference type="PANTHER" id="PTHR24384:SF218">
    <property type="entry name" value="ZINC FINGER PROTEIN 502"/>
    <property type="match status" value="1"/>
</dbReference>
<feature type="domain" description="C2H2-type" evidence="14">
    <location>
        <begin position="710"/>
        <end position="737"/>
    </location>
</feature>
<dbReference type="Pfam" id="PF00096">
    <property type="entry name" value="zf-C2H2"/>
    <property type="match status" value="8"/>
</dbReference>
<dbReference type="FunFam" id="3.30.160.60:FF:000016">
    <property type="entry name" value="zinc finger protein 37 homolog"/>
    <property type="match status" value="2"/>
</dbReference>
<keyword evidence="10" id="KW-0804">Transcription</keyword>
<evidence type="ECO:0000256" key="11">
    <source>
        <dbReference type="ARBA" id="ARBA00023242"/>
    </source>
</evidence>
<dbReference type="Ensembl" id="ENSCHIT00000033524.1">
    <property type="protein sequence ID" value="ENSCHIP00000025662.1"/>
    <property type="gene ID" value="ENSCHIG00000022343.1"/>
</dbReference>
<keyword evidence="4" id="KW-0479">Metal-binding</keyword>
<dbReference type="GO" id="GO:0005634">
    <property type="term" value="C:nucleus"/>
    <property type="evidence" value="ECO:0007669"/>
    <property type="project" value="UniProtKB-SubCell"/>
</dbReference>
<comment type="function">
    <text evidence="1">May be involved in transcriptional regulation.</text>
</comment>
<evidence type="ECO:0000256" key="1">
    <source>
        <dbReference type="ARBA" id="ARBA00003767"/>
    </source>
</evidence>
<keyword evidence="8" id="KW-0805">Transcription regulation</keyword>
<dbReference type="Pfam" id="PF01352">
    <property type="entry name" value="KRAB"/>
    <property type="match status" value="1"/>
</dbReference>
<feature type="domain" description="C2H2-type" evidence="14">
    <location>
        <begin position="486"/>
        <end position="513"/>
    </location>
</feature>
<reference evidence="16" key="2">
    <citation type="submission" date="2025-05" db="UniProtKB">
        <authorList>
            <consortium name="Ensembl"/>
        </authorList>
    </citation>
    <scope>IDENTIFICATION</scope>
</reference>
<dbReference type="GeneTree" id="ENSGT00940000153165"/>
<dbReference type="FunFam" id="3.30.160.60:FF:000292">
    <property type="entry name" value="zinc finger protein 619"/>
    <property type="match status" value="1"/>
</dbReference>
<dbReference type="GO" id="GO:0008270">
    <property type="term" value="F:zinc ion binding"/>
    <property type="evidence" value="ECO:0007669"/>
    <property type="project" value="UniProtKB-KW"/>
</dbReference>
<feature type="domain" description="C2H2-type" evidence="14">
    <location>
        <begin position="514"/>
        <end position="541"/>
    </location>
</feature>
<evidence type="ECO:0000256" key="9">
    <source>
        <dbReference type="ARBA" id="ARBA00023125"/>
    </source>
</evidence>
<feature type="domain" description="C2H2-type" evidence="14">
    <location>
        <begin position="654"/>
        <end position="681"/>
    </location>
</feature>
<name>A0A452FN11_CAPHI</name>
<evidence type="ECO:0000259" key="14">
    <source>
        <dbReference type="PROSITE" id="PS50157"/>
    </source>
</evidence>
<dbReference type="EMBL" id="LWLT01000020">
    <property type="status" value="NOT_ANNOTATED_CDS"/>
    <property type="molecule type" value="Genomic_DNA"/>
</dbReference>
<feature type="domain" description="C2H2-type" evidence="14">
    <location>
        <begin position="682"/>
        <end position="709"/>
    </location>
</feature>
<dbReference type="InterPro" id="IPR036051">
    <property type="entry name" value="KRAB_dom_sf"/>
</dbReference>
<dbReference type="Pfam" id="PF13465">
    <property type="entry name" value="zf-H2C2_2"/>
    <property type="match status" value="1"/>
</dbReference>
<keyword evidence="11" id="KW-0539">Nucleus</keyword>
<accession>A0A452FN11</accession>
<evidence type="ECO:0000256" key="13">
    <source>
        <dbReference type="SAM" id="MobiDB-lite"/>
    </source>
</evidence>
<dbReference type="SMART" id="SM00355">
    <property type="entry name" value="ZnF_C2H2"/>
    <property type="match status" value="13"/>
</dbReference>
<sequence length="765" mass="89044">MTHAEGCLTFQDVAIDFTQEEWECLDLSQRELYRDVMLENYGNLASLGLISMLDLVTFPEQLKDPRNIRRMETTAIYPAMSPQDTQNLMPKNPALEEVFPKGNLGIYQIFHLRNLNLMKDRGYTRVNEKQRGCFYGHKEMETVTHNANITGKRNEQHESDWEKHQLQSSTSAEKCKCLRKDFHPFLKHTCSLKENVENLEDNLVSTANTHSEQRLRLNIHSSVSEHLQFNNECENSQSNQFEGSVSRVSLFFPQEIFSLHSKMYNVDDNGRDAIQPSLFNTYRDMVNTQQLSIYNKMSLTLSKSSSSNNYKNIYGGLRRYSGNETRYTVEGDSNLMKHQGPESSNKDSKSNKCRNTFDQMSGFSLDKSICTGERTCSEYSKVSNHCSDLSQQDTVQNPQKENKCKIREKVFSKSSSLSRHRKLHTRRKPVKCTECSKAFNCHSLLTRHQRIHAGEKPYKCAECSKAFTYNSELIEHQRIHTGEKPYICKECNKAFRCSFFLTRHQRIHAGEKPYKCTECSKAFTYNSELIEHQRIHTGEKPYICKECNKAFRCSSFLRRHQRIHTGEKPYKCTICGKAFTYNSYLTQHRRIHTGEKPYKCTECSEAFISSSYLTHHQRIHTGEKPYICKECNKAFHRCAALTRHHRIHTGEKPYKCKECGKAFIRSSTLTQHHRIHTGDRRYKCAECGKAFMKCSHLNYHRRTHTGERPYKCTECGKAFYQNSCLTQHRRIHTGERPYECTECGKAFGRSAYLTKHLRTHTGEKL</sequence>
<evidence type="ECO:0000313" key="16">
    <source>
        <dbReference type="Ensembl" id="ENSCHIP00000025662.1"/>
    </source>
</evidence>
<dbReference type="OMA" id="EQHESDW"/>
<dbReference type="PANTHER" id="PTHR24384">
    <property type="entry name" value="FINGER PUTATIVE TRANSCRIPTION FACTOR FAMILY-RELATED"/>
    <property type="match status" value="1"/>
</dbReference>
<dbReference type="Gene3D" id="6.10.140.140">
    <property type="match status" value="1"/>
</dbReference>
<feature type="region of interest" description="Disordered" evidence="13">
    <location>
        <begin position="331"/>
        <end position="353"/>
    </location>
</feature>
<evidence type="ECO:0000256" key="3">
    <source>
        <dbReference type="ARBA" id="ARBA00006991"/>
    </source>
</evidence>
<dbReference type="AlphaFoldDB" id="A0A452FN11"/>
<dbReference type="Proteomes" id="UP000291000">
    <property type="component" value="Chromosome 18"/>
</dbReference>
<dbReference type="GO" id="GO:0000981">
    <property type="term" value="F:DNA-binding transcription factor activity, RNA polymerase II-specific"/>
    <property type="evidence" value="ECO:0007669"/>
    <property type="project" value="TreeGrafter"/>
</dbReference>
<organism evidence="16 17">
    <name type="scientific">Capra hircus</name>
    <name type="common">Goat</name>
    <dbReference type="NCBI Taxonomy" id="9925"/>
    <lineage>
        <taxon>Eukaryota</taxon>
        <taxon>Metazoa</taxon>
        <taxon>Chordata</taxon>
        <taxon>Craniata</taxon>
        <taxon>Vertebrata</taxon>
        <taxon>Euteleostomi</taxon>
        <taxon>Mammalia</taxon>
        <taxon>Eutheria</taxon>
        <taxon>Laurasiatheria</taxon>
        <taxon>Artiodactyla</taxon>
        <taxon>Ruminantia</taxon>
        <taxon>Pecora</taxon>
        <taxon>Bovidae</taxon>
        <taxon>Caprinae</taxon>
        <taxon>Capra</taxon>
    </lineage>
</organism>
<dbReference type="FunFam" id="3.30.160.60:FF:002343">
    <property type="entry name" value="Zinc finger protein 33A"/>
    <property type="match status" value="2"/>
</dbReference>
<feature type="domain" description="KRAB" evidence="15">
    <location>
        <begin position="8"/>
        <end position="78"/>
    </location>
</feature>
<feature type="domain" description="C2H2-type" evidence="14">
    <location>
        <begin position="542"/>
        <end position="569"/>
    </location>
</feature>
<dbReference type="FunFam" id="3.30.160.60:FF:002090">
    <property type="entry name" value="Zinc finger protein 473"/>
    <property type="match status" value="1"/>
</dbReference>
<dbReference type="SMART" id="SM00349">
    <property type="entry name" value="KRAB"/>
    <property type="match status" value="1"/>
</dbReference>
<comment type="subcellular location">
    <subcellularLocation>
        <location evidence="2">Nucleus</location>
    </subcellularLocation>
</comment>
<feature type="domain" description="C2H2-type" evidence="14">
    <location>
        <begin position="402"/>
        <end position="429"/>
    </location>
</feature>
<dbReference type="FunFam" id="3.30.160.60:FF:000478">
    <property type="entry name" value="Zinc finger protein 133"/>
    <property type="match status" value="1"/>
</dbReference>
<dbReference type="CDD" id="cd07765">
    <property type="entry name" value="KRAB_A-box"/>
    <property type="match status" value="1"/>
</dbReference>
<evidence type="ECO:0000313" key="17">
    <source>
        <dbReference type="Proteomes" id="UP000291000"/>
    </source>
</evidence>
<dbReference type="InterPro" id="IPR001909">
    <property type="entry name" value="KRAB"/>
</dbReference>
<dbReference type="Gene3D" id="3.30.160.60">
    <property type="entry name" value="Classic Zinc Finger"/>
    <property type="match status" value="13"/>
</dbReference>
<keyword evidence="7" id="KW-0862">Zinc</keyword>
<evidence type="ECO:0000259" key="15">
    <source>
        <dbReference type="PROSITE" id="PS50805"/>
    </source>
</evidence>
<dbReference type="PROSITE" id="PS50157">
    <property type="entry name" value="ZINC_FINGER_C2H2_2"/>
    <property type="match status" value="13"/>
</dbReference>
<evidence type="ECO:0000256" key="10">
    <source>
        <dbReference type="ARBA" id="ARBA00023163"/>
    </source>
</evidence>
<dbReference type="PROSITE" id="PS50805">
    <property type="entry name" value="KRAB"/>
    <property type="match status" value="1"/>
</dbReference>
<evidence type="ECO:0000256" key="5">
    <source>
        <dbReference type="ARBA" id="ARBA00022737"/>
    </source>
</evidence>
<feature type="domain" description="C2H2-type" evidence="14">
    <location>
        <begin position="738"/>
        <end position="765"/>
    </location>
</feature>
<protein>
    <submittedName>
        <fullName evidence="16">Uncharacterized protein</fullName>
    </submittedName>
</protein>
<keyword evidence="6 12" id="KW-0863">Zinc-finger</keyword>
<evidence type="ECO:0000256" key="4">
    <source>
        <dbReference type="ARBA" id="ARBA00022723"/>
    </source>
</evidence>
<dbReference type="FunFam" id="3.30.160.60:FF:000338">
    <property type="entry name" value="zinc finger protein 383"/>
    <property type="match status" value="1"/>
</dbReference>
<evidence type="ECO:0000256" key="7">
    <source>
        <dbReference type="ARBA" id="ARBA00022833"/>
    </source>
</evidence>
<evidence type="ECO:0000256" key="2">
    <source>
        <dbReference type="ARBA" id="ARBA00004123"/>
    </source>
</evidence>
<dbReference type="SUPFAM" id="SSF109640">
    <property type="entry name" value="KRAB domain (Kruppel-associated box)"/>
    <property type="match status" value="1"/>
</dbReference>
<evidence type="ECO:0000256" key="6">
    <source>
        <dbReference type="ARBA" id="ARBA00022771"/>
    </source>
</evidence>
<reference evidence="16 17" key="1">
    <citation type="submission" date="2016-04" db="EMBL/GenBank/DDBJ databases">
        <title>Polished mammalian reference genomes with single-molecule sequencing and chromosome conformation capture applied to the Capra hircus genome.</title>
        <authorList>
            <person name="Bickhart D.M."/>
            <person name="Koren S."/>
            <person name="Rosen B."/>
            <person name="Hastie A."/>
            <person name="Liachko I."/>
            <person name="Sullivan S.T."/>
            <person name="Burton J."/>
            <person name="Sayre B.L."/>
            <person name="Huson H.J."/>
            <person name="Lee J."/>
            <person name="Lam E."/>
            <person name="Kelley C.M."/>
            <person name="Hutchison J.L."/>
            <person name="Zhou Y."/>
            <person name="Sun J."/>
            <person name="Crisa A."/>
            <person name="Schwartz J.C."/>
            <person name="Hammond J.A."/>
            <person name="Schroeder S.G."/>
            <person name="Liu G.E."/>
            <person name="Dunham M."/>
            <person name="Shendure J."/>
            <person name="Sonstegard T.S."/>
            <person name="Phillippy A.M."/>
            <person name="Van Tassell C.P."/>
            <person name="Smith T.P."/>
        </authorList>
    </citation>
    <scope>NUCLEOTIDE SEQUENCE [LARGE SCALE GENOMIC DNA]</scope>
</reference>
<dbReference type="FunFam" id="3.30.160.60:FF:000737">
    <property type="entry name" value="Zinc finger protein 565"/>
    <property type="match status" value="2"/>
</dbReference>
<feature type="domain" description="C2H2-type" evidence="14">
    <location>
        <begin position="570"/>
        <end position="597"/>
    </location>
</feature>
<evidence type="ECO:0000256" key="8">
    <source>
        <dbReference type="ARBA" id="ARBA00023015"/>
    </source>
</evidence>
<gene>
    <name evidence="16" type="primary">LOC102174824</name>
</gene>
<dbReference type="InterPro" id="IPR013087">
    <property type="entry name" value="Znf_C2H2_type"/>
</dbReference>
<feature type="domain" description="C2H2-type" evidence="14">
    <location>
        <begin position="458"/>
        <end position="485"/>
    </location>
</feature>
<feature type="domain" description="C2H2-type" evidence="14">
    <location>
        <begin position="598"/>
        <end position="625"/>
    </location>
</feature>
<dbReference type="Ensembl" id="ENSCHIT00000033527.1">
    <property type="protein sequence ID" value="ENSCHIP00000025665.1"/>
    <property type="gene ID" value="ENSCHIG00000022343.1"/>
</dbReference>
<keyword evidence="5" id="KW-0677">Repeat</keyword>
<evidence type="ECO:0000256" key="12">
    <source>
        <dbReference type="PROSITE-ProRule" id="PRU00042"/>
    </source>
</evidence>
<dbReference type="PROSITE" id="PS00028">
    <property type="entry name" value="ZINC_FINGER_C2H2_1"/>
    <property type="match status" value="12"/>
</dbReference>